<dbReference type="PANTHER" id="PTHR35813:SF1">
    <property type="entry name" value="INNER MEMBRANE PROTEIN YBAN"/>
    <property type="match status" value="1"/>
</dbReference>
<dbReference type="EMBL" id="JAAITA010000001">
    <property type="protein sequence ID" value="NSJ84670.1"/>
    <property type="molecule type" value="Genomic_DNA"/>
</dbReference>
<feature type="transmembrane region" description="Helical" evidence="1">
    <location>
        <begin position="100"/>
        <end position="117"/>
    </location>
</feature>
<evidence type="ECO:0000256" key="1">
    <source>
        <dbReference type="SAM" id="Phobius"/>
    </source>
</evidence>
<evidence type="ECO:0000313" key="3">
    <source>
        <dbReference type="Proteomes" id="UP000822142"/>
    </source>
</evidence>
<keyword evidence="3" id="KW-1185">Reference proteome</keyword>
<protein>
    <submittedName>
        <fullName evidence="2">DUF454 domain-containing protein</fullName>
    </submittedName>
</protein>
<dbReference type="InterPro" id="IPR007401">
    <property type="entry name" value="DUF454"/>
</dbReference>
<comment type="caution">
    <text evidence="2">The sequence shown here is derived from an EMBL/GenBank/DDBJ whole genome shotgun (WGS) entry which is preliminary data.</text>
</comment>
<name>A0ABX2I3Y4_BLAHA</name>
<dbReference type="RefSeq" id="WP_173747152.1">
    <property type="nucleotide sequence ID" value="NZ_JAAITA010000001.1"/>
</dbReference>
<proteinExistence type="predicted"/>
<feature type="transmembrane region" description="Helical" evidence="1">
    <location>
        <begin position="7"/>
        <end position="28"/>
    </location>
</feature>
<dbReference type="Pfam" id="PF04304">
    <property type="entry name" value="DUF454"/>
    <property type="match status" value="1"/>
</dbReference>
<dbReference type="Proteomes" id="UP000822142">
    <property type="component" value="Unassembled WGS sequence"/>
</dbReference>
<evidence type="ECO:0000313" key="2">
    <source>
        <dbReference type="EMBL" id="NSJ84670.1"/>
    </source>
</evidence>
<keyword evidence="1" id="KW-0812">Transmembrane</keyword>
<gene>
    <name evidence="2" type="ORF">G5A70_00385</name>
</gene>
<dbReference type="PIRSF" id="PIRSF016789">
    <property type="entry name" value="DUF454"/>
    <property type="match status" value="1"/>
</dbReference>
<organism evidence="2 3">
    <name type="scientific">Blautia hansenii</name>
    <name type="common">Ruminococcus hansenii</name>
    <dbReference type="NCBI Taxonomy" id="1322"/>
    <lineage>
        <taxon>Bacteria</taxon>
        <taxon>Bacillati</taxon>
        <taxon>Bacillota</taxon>
        <taxon>Clostridia</taxon>
        <taxon>Lachnospirales</taxon>
        <taxon>Lachnospiraceae</taxon>
        <taxon>Blautia</taxon>
    </lineage>
</organism>
<keyword evidence="1" id="KW-1133">Transmembrane helix</keyword>
<dbReference type="PANTHER" id="PTHR35813">
    <property type="entry name" value="INNER MEMBRANE PROTEIN YBAN"/>
    <property type="match status" value="1"/>
</dbReference>
<reference evidence="2 3" key="1">
    <citation type="journal article" date="2020" name="Cell Host Microbe">
        <title>Functional and Genomic Variation between Human-Derived Isolates of Lachnospiraceae Reveals Inter- and Intra-Species Diversity.</title>
        <authorList>
            <person name="Sorbara M.T."/>
            <person name="Littmann E.R."/>
            <person name="Fontana E."/>
            <person name="Moody T.U."/>
            <person name="Kohout C.E."/>
            <person name="Gjonbalaj M."/>
            <person name="Eaton V."/>
            <person name="Seok R."/>
            <person name="Leiner I.M."/>
            <person name="Pamer E.G."/>
        </authorList>
    </citation>
    <scope>NUCLEOTIDE SEQUENCE [LARGE SCALE GENOMIC DNA]</scope>
    <source>
        <strain evidence="2 3">MSK.15.26</strain>
    </source>
</reference>
<keyword evidence="1" id="KW-0472">Membrane</keyword>
<sequence>MKNIKRIFWLLLGCISMGIGAVGVVLPILPTFPFLLLALFGFAKSSAKMENWFRSTGLYRKHLEPLMEKKTMTRRAKITVMLSMTLFMGIGFWFMDSVPVGRVILALVWLFHMIYFTKGIRTAAAGEV</sequence>
<accession>A0ABX2I3Y4</accession>